<dbReference type="AlphaFoldDB" id="A0A2T2XC95"/>
<keyword evidence="2" id="KW-0813">Transport</keyword>
<evidence type="ECO:0000256" key="6">
    <source>
        <dbReference type="SAM" id="Phobius"/>
    </source>
</evidence>
<keyword evidence="4 6" id="KW-1133">Transmembrane helix</keyword>
<feature type="transmembrane region" description="Helical" evidence="6">
    <location>
        <begin position="374"/>
        <end position="392"/>
    </location>
</feature>
<dbReference type="GO" id="GO:0022857">
    <property type="term" value="F:transmembrane transporter activity"/>
    <property type="evidence" value="ECO:0007669"/>
    <property type="project" value="InterPro"/>
</dbReference>
<comment type="subcellular location">
    <subcellularLocation>
        <location evidence="1">Cell membrane</location>
        <topology evidence="1">Multi-pass membrane protein</topology>
    </subcellularLocation>
</comment>
<feature type="domain" description="Major facilitator superfamily (MFS) profile" evidence="7">
    <location>
        <begin position="11"/>
        <end position="397"/>
    </location>
</feature>
<feature type="transmembrane region" description="Helical" evidence="6">
    <location>
        <begin position="305"/>
        <end position="330"/>
    </location>
</feature>
<feature type="transmembrane region" description="Helical" evidence="6">
    <location>
        <begin position="249"/>
        <end position="268"/>
    </location>
</feature>
<evidence type="ECO:0000256" key="2">
    <source>
        <dbReference type="ARBA" id="ARBA00022448"/>
    </source>
</evidence>
<keyword evidence="5 6" id="KW-0472">Membrane</keyword>
<evidence type="ECO:0000256" key="4">
    <source>
        <dbReference type="ARBA" id="ARBA00022989"/>
    </source>
</evidence>
<reference evidence="8 9" key="1">
    <citation type="journal article" date="2014" name="BMC Genomics">
        <title>Comparison of environmental and isolate Sulfobacillus genomes reveals diverse carbon, sulfur, nitrogen, and hydrogen metabolisms.</title>
        <authorList>
            <person name="Justice N.B."/>
            <person name="Norman A."/>
            <person name="Brown C.T."/>
            <person name="Singh A."/>
            <person name="Thomas B.C."/>
            <person name="Banfield J.F."/>
        </authorList>
    </citation>
    <scope>NUCLEOTIDE SEQUENCE [LARGE SCALE GENOMIC DNA]</scope>
    <source>
        <strain evidence="8">AMDSBA4</strain>
    </source>
</reference>
<dbReference type="Proteomes" id="UP000242972">
    <property type="component" value="Unassembled WGS sequence"/>
</dbReference>
<feature type="transmembrane region" description="Helical" evidence="6">
    <location>
        <begin position="342"/>
        <end position="362"/>
    </location>
</feature>
<dbReference type="SUPFAM" id="SSF103473">
    <property type="entry name" value="MFS general substrate transporter"/>
    <property type="match status" value="1"/>
</dbReference>
<evidence type="ECO:0000256" key="1">
    <source>
        <dbReference type="ARBA" id="ARBA00004651"/>
    </source>
</evidence>
<dbReference type="InterPro" id="IPR052952">
    <property type="entry name" value="MFS-Transporter"/>
</dbReference>
<feature type="transmembrane region" description="Helical" evidence="6">
    <location>
        <begin position="101"/>
        <end position="124"/>
    </location>
</feature>
<dbReference type="InterPro" id="IPR011701">
    <property type="entry name" value="MFS"/>
</dbReference>
<evidence type="ECO:0000313" key="8">
    <source>
        <dbReference type="EMBL" id="PSR32077.1"/>
    </source>
</evidence>
<evidence type="ECO:0000256" key="5">
    <source>
        <dbReference type="ARBA" id="ARBA00023136"/>
    </source>
</evidence>
<dbReference type="EMBL" id="PXYW01000053">
    <property type="protein sequence ID" value="PSR32077.1"/>
    <property type="molecule type" value="Genomic_DNA"/>
</dbReference>
<feature type="transmembrane region" description="Helical" evidence="6">
    <location>
        <begin position="280"/>
        <end position="299"/>
    </location>
</feature>
<feature type="transmembrane region" description="Helical" evidence="6">
    <location>
        <begin position="76"/>
        <end position="95"/>
    </location>
</feature>
<dbReference type="PROSITE" id="PS50850">
    <property type="entry name" value="MFS"/>
    <property type="match status" value="1"/>
</dbReference>
<accession>A0A2T2XC95</accession>
<name>A0A2T2XC95_9FIRM</name>
<keyword evidence="3 6" id="KW-0812">Transmembrane</keyword>
<feature type="transmembrane region" description="Helical" evidence="6">
    <location>
        <begin position="144"/>
        <end position="161"/>
    </location>
</feature>
<evidence type="ECO:0000313" key="9">
    <source>
        <dbReference type="Proteomes" id="UP000242972"/>
    </source>
</evidence>
<sequence length="400" mass="42801">MQRKTIGPVVLLAIASVDQLAITMSQQGLSILSVAFKEYSHLGVAQMGVLFSTVAFGAVIGMIPAGLALDRWGAKTIAWISGFSILMVMGILGLVLPKNFWALEALLGLVGFFLPPLSLTGMTAISNHFQNTPQEGTAIGIRQAATPLGGILAASIFPWLVKSWSLSILLLVIAVNAGGWTMLFAWVLHPHTPKQVKTMDNSGVKGAVKLLGHLRQPLLVSLLLSPGQYTLLTYSLLDLHDRWHVKMDVAGPILALALFGGFVSRIIMGKLADGGRNAQYLMIATATIGIAALLTWSLVPKTISFYVIMAIFFALGAGLDGWNALLTTWVSRISSTSQRGMALGLTGMSGFIGIVLFLPIFGVLVRTAHSYRPAWMLLAAIYVIGILIMARVKTKTPSPL</sequence>
<feature type="transmembrane region" description="Helical" evidence="6">
    <location>
        <begin position="49"/>
        <end position="69"/>
    </location>
</feature>
<protein>
    <recommendedName>
        <fullName evidence="7">Major facilitator superfamily (MFS) profile domain-containing protein</fullName>
    </recommendedName>
</protein>
<organism evidence="8 9">
    <name type="scientific">Sulfobacillus benefaciens</name>
    <dbReference type="NCBI Taxonomy" id="453960"/>
    <lineage>
        <taxon>Bacteria</taxon>
        <taxon>Bacillati</taxon>
        <taxon>Bacillota</taxon>
        <taxon>Clostridia</taxon>
        <taxon>Eubacteriales</taxon>
        <taxon>Clostridiales Family XVII. Incertae Sedis</taxon>
        <taxon>Sulfobacillus</taxon>
    </lineage>
</organism>
<dbReference type="PANTHER" id="PTHR23527:SF1">
    <property type="entry name" value="BLL3282 PROTEIN"/>
    <property type="match status" value="1"/>
</dbReference>
<evidence type="ECO:0000259" key="7">
    <source>
        <dbReference type="PROSITE" id="PS50850"/>
    </source>
</evidence>
<dbReference type="Gene3D" id="1.20.1250.20">
    <property type="entry name" value="MFS general substrate transporter like domains"/>
    <property type="match status" value="2"/>
</dbReference>
<dbReference type="InterPro" id="IPR020846">
    <property type="entry name" value="MFS_dom"/>
</dbReference>
<proteinExistence type="predicted"/>
<dbReference type="Pfam" id="PF07690">
    <property type="entry name" value="MFS_1"/>
    <property type="match status" value="1"/>
</dbReference>
<feature type="transmembrane region" description="Helical" evidence="6">
    <location>
        <begin position="167"/>
        <end position="188"/>
    </location>
</feature>
<dbReference type="GO" id="GO:0005886">
    <property type="term" value="C:plasma membrane"/>
    <property type="evidence" value="ECO:0007669"/>
    <property type="project" value="UniProtKB-SubCell"/>
</dbReference>
<dbReference type="InterPro" id="IPR036259">
    <property type="entry name" value="MFS_trans_sf"/>
</dbReference>
<gene>
    <name evidence="8" type="ORF">C7B46_16060</name>
</gene>
<comment type="caution">
    <text evidence="8">The sequence shown here is derived from an EMBL/GenBank/DDBJ whole genome shotgun (WGS) entry which is preliminary data.</text>
</comment>
<dbReference type="PANTHER" id="PTHR23527">
    <property type="entry name" value="BLL3282 PROTEIN"/>
    <property type="match status" value="1"/>
</dbReference>
<evidence type="ECO:0000256" key="3">
    <source>
        <dbReference type="ARBA" id="ARBA00022692"/>
    </source>
</evidence>